<dbReference type="VEuPathDB" id="TrichDB:TVAG_025850"/>
<feature type="domain" description="DUF3447" evidence="1">
    <location>
        <begin position="188"/>
        <end position="224"/>
    </location>
</feature>
<dbReference type="InParanoid" id="A2F0K7"/>
<dbReference type="PANTHER" id="PTHR24182:SF13">
    <property type="entry name" value="LD18443P"/>
    <property type="match status" value="1"/>
</dbReference>
<gene>
    <name evidence="2" type="ORF">TVAG_025850</name>
</gene>
<dbReference type="SMR" id="A2F0K7"/>
<protein>
    <recommendedName>
        <fullName evidence="1">DUF3447 domain-containing protein</fullName>
    </recommendedName>
</protein>
<keyword evidence="3" id="KW-1185">Reference proteome</keyword>
<proteinExistence type="predicted"/>
<dbReference type="EMBL" id="DS113563">
    <property type="protein sequence ID" value="EAY01587.1"/>
    <property type="molecule type" value="Genomic_DNA"/>
</dbReference>
<accession>A2F0K7</accession>
<reference evidence="2" key="2">
    <citation type="journal article" date="2007" name="Science">
        <title>Draft genome sequence of the sexually transmitted pathogen Trichomonas vaginalis.</title>
        <authorList>
            <person name="Carlton J.M."/>
            <person name="Hirt R.P."/>
            <person name="Silva J.C."/>
            <person name="Delcher A.L."/>
            <person name="Schatz M."/>
            <person name="Zhao Q."/>
            <person name="Wortman J.R."/>
            <person name="Bidwell S.L."/>
            <person name="Alsmark U.C.M."/>
            <person name="Besteiro S."/>
            <person name="Sicheritz-Ponten T."/>
            <person name="Noel C.J."/>
            <person name="Dacks J.B."/>
            <person name="Foster P.G."/>
            <person name="Simillion C."/>
            <person name="Van de Peer Y."/>
            <person name="Miranda-Saavedra D."/>
            <person name="Barton G.J."/>
            <person name="Westrop G.D."/>
            <person name="Mueller S."/>
            <person name="Dessi D."/>
            <person name="Fiori P.L."/>
            <person name="Ren Q."/>
            <person name="Paulsen I."/>
            <person name="Zhang H."/>
            <person name="Bastida-Corcuera F.D."/>
            <person name="Simoes-Barbosa A."/>
            <person name="Brown M.T."/>
            <person name="Hayes R.D."/>
            <person name="Mukherjee M."/>
            <person name="Okumura C.Y."/>
            <person name="Schneider R."/>
            <person name="Smith A.J."/>
            <person name="Vanacova S."/>
            <person name="Villalvazo M."/>
            <person name="Haas B.J."/>
            <person name="Pertea M."/>
            <person name="Feldblyum T.V."/>
            <person name="Utterback T.R."/>
            <person name="Shu C.L."/>
            <person name="Osoegawa K."/>
            <person name="de Jong P.J."/>
            <person name="Hrdy I."/>
            <person name="Horvathova L."/>
            <person name="Zubacova Z."/>
            <person name="Dolezal P."/>
            <person name="Malik S.B."/>
            <person name="Logsdon J.M. Jr."/>
            <person name="Henze K."/>
            <person name="Gupta A."/>
            <person name="Wang C.C."/>
            <person name="Dunne R.L."/>
            <person name="Upcroft J.A."/>
            <person name="Upcroft P."/>
            <person name="White O."/>
            <person name="Salzberg S.L."/>
            <person name="Tang P."/>
            <person name="Chiu C.-H."/>
            <person name="Lee Y.-S."/>
            <person name="Embley T.M."/>
            <person name="Coombs G.H."/>
            <person name="Mottram J.C."/>
            <person name="Tachezy J."/>
            <person name="Fraser-Liggett C.M."/>
            <person name="Johnson P.J."/>
        </authorList>
    </citation>
    <scope>NUCLEOTIDE SEQUENCE [LARGE SCALE GENOMIC DNA]</scope>
    <source>
        <strain evidence="2">G3</strain>
    </source>
</reference>
<dbReference type="VEuPathDB" id="TrichDB:TVAGG3_0223170"/>
<dbReference type="PANTHER" id="PTHR24182">
    <property type="entry name" value="ANKYRIN REPEAT AND SOCS BOX CONTAINING 4"/>
    <property type="match status" value="1"/>
</dbReference>
<dbReference type="AlphaFoldDB" id="A2F0K7"/>
<dbReference type="eggNOG" id="ENOG502SD9J">
    <property type="taxonomic scope" value="Eukaryota"/>
</dbReference>
<dbReference type="InterPro" id="IPR020683">
    <property type="entry name" value="DUF3447"/>
</dbReference>
<dbReference type="SUPFAM" id="SSF48403">
    <property type="entry name" value="Ankyrin repeat"/>
    <property type="match status" value="1"/>
</dbReference>
<dbReference type="Proteomes" id="UP000001542">
    <property type="component" value="Unassembled WGS sequence"/>
</dbReference>
<sequence length="231" mass="27360">MEENMYDEAMNLCKAYHDTFSALYKLNTFDEAEIDKIYQKIKINLIETKICTPSNILWTVAELVSYRCRYFKPYWNLFKKVYDEYQPDKLIINSHPFRYLMFKEYGIPCDEMIIKNFKDLTIDVFEKASIHRAIMDNDLQEFVKITEQEDFNENQGVNIIFIPERLSLLEVCCYHGSVDCFKLLISKFDLRITTKCLGLSFLSGKPEIMHECLKYHIPEDIECPKVCLAQT</sequence>
<evidence type="ECO:0000313" key="3">
    <source>
        <dbReference type="Proteomes" id="UP000001542"/>
    </source>
</evidence>
<dbReference type="OrthoDB" id="341259at2759"/>
<dbReference type="Pfam" id="PF11929">
    <property type="entry name" value="DUF3447"/>
    <property type="match status" value="1"/>
</dbReference>
<evidence type="ECO:0000313" key="2">
    <source>
        <dbReference type="EMBL" id="EAY01587.1"/>
    </source>
</evidence>
<name>A2F0K7_TRIV3</name>
<dbReference type="InterPro" id="IPR036770">
    <property type="entry name" value="Ankyrin_rpt-contain_sf"/>
</dbReference>
<evidence type="ECO:0000259" key="1">
    <source>
        <dbReference type="Pfam" id="PF11929"/>
    </source>
</evidence>
<organism evidence="2 3">
    <name type="scientific">Trichomonas vaginalis (strain ATCC PRA-98 / G3)</name>
    <dbReference type="NCBI Taxonomy" id="412133"/>
    <lineage>
        <taxon>Eukaryota</taxon>
        <taxon>Metamonada</taxon>
        <taxon>Parabasalia</taxon>
        <taxon>Trichomonadida</taxon>
        <taxon>Trichomonadidae</taxon>
        <taxon>Trichomonas</taxon>
    </lineage>
</organism>
<reference evidence="2" key="1">
    <citation type="submission" date="2006-10" db="EMBL/GenBank/DDBJ databases">
        <authorList>
            <person name="Amadeo P."/>
            <person name="Zhao Q."/>
            <person name="Wortman J."/>
            <person name="Fraser-Liggett C."/>
            <person name="Carlton J."/>
        </authorList>
    </citation>
    <scope>NUCLEOTIDE SEQUENCE</scope>
    <source>
        <strain evidence="2">G3</strain>
    </source>
</reference>